<name>A0AAD8QP22_LOLMU</name>
<reference evidence="1" key="1">
    <citation type="submission" date="2023-07" db="EMBL/GenBank/DDBJ databases">
        <title>A chromosome-level genome assembly of Lolium multiflorum.</title>
        <authorList>
            <person name="Chen Y."/>
            <person name="Copetti D."/>
            <person name="Kolliker R."/>
            <person name="Studer B."/>
        </authorList>
    </citation>
    <scope>NUCLEOTIDE SEQUENCE</scope>
    <source>
        <strain evidence="1">02402/16</strain>
        <tissue evidence="1">Leaf</tissue>
    </source>
</reference>
<dbReference type="AlphaFoldDB" id="A0AAD8QP22"/>
<accession>A0AAD8QP22</accession>
<evidence type="ECO:0000313" key="2">
    <source>
        <dbReference type="Proteomes" id="UP001231189"/>
    </source>
</evidence>
<comment type="caution">
    <text evidence="1">The sequence shown here is derived from an EMBL/GenBank/DDBJ whole genome shotgun (WGS) entry which is preliminary data.</text>
</comment>
<protein>
    <submittedName>
        <fullName evidence="1">Uncharacterized protein</fullName>
    </submittedName>
</protein>
<evidence type="ECO:0000313" key="1">
    <source>
        <dbReference type="EMBL" id="KAK1604528.1"/>
    </source>
</evidence>
<dbReference type="Proteomes" id="UP001231189">
    <property type="component" value="Unassembled WGS sequence"/>
</dbReference>
<dbReference type="EMBL" id="JAUUTY010000007">
    <property type="protein sequence ID" value="KAK1604528.1"/>
    <property type="molecule type" value="Genomic_DNA"/>
</dbReference>
<proteinExistence type="predicted"/>
<gene>
    <name evidence="1" type="ORF">QYE76_028201</name>
</gene>
<organism evidence="1 2">
    <name type="scientific">Lolium multiflorum</name>
    <name type="common">Italian ryegrass</name>
    <name type="synonym">Lolium perenne subsp. multiflorum</name>
    <dbReference type="NCBI Taxonomy" id="4521"/>
    <lineage>
        <taxon>Eukaryota</taxon>
        <taxon>Viridiplantae</taxon>
        <taxon>Streptophyta</taxon>
        <taxon>Embryophyta</taxon>
        <taxon>Tracheophyta</taxon>
        <taxon>Spermatophyta</taxon>
        <taxon>Magnoliopsida</taxon>
        <taxon>Liliopsida</taxon>
        <taxon>Poales</taxon>
        <taxon>Poaceae</taxon>
        <taxon>BOP clade</taxon>
        <taxon>Pooideae</taxon>
        <taxon>Poodae</taxon>
        <taxon>Poeae</taxon>
        <taxon>Poeae Chloroplast Group 2 (Poeae type)</taxon>
        <taxon>Loliodinae</taxon>
        <taxon>Loliinae</taxon>
        <taxon>Lolium</taxon>
    </lineage>
</organism>
<sequence length="91" mass="10382">MEELQFNTTYVLEESTDLANFIGMNRDVEVVCDPYDFSIFRCDIVVGDFKWFKKILDKLLVNDMNFMIKAMLCSGHGTTSPSLGLSRMSTP</sequence>
<keyword evidence="2" id="KW-1185">Reference proteome</keyword>